<name>A0A3D2XBX4_9FIRM</name>
<feature type="domain" description="Helix-hairpin-helix DNA-binding motif class 1" evidence="1">
    <location>
        <begin position="183"/>
        <end position="202"/>
    </location>
</feature>
<dbReference type="AlphaFoldDB" id="A0A3D2XBX4"/>
<dbReference type="InterPro" id="IPR019554">
    <property type="entry name" value="Soluble_ligand-bd"/>
</dbReference>
<dbReference type="GO" id="GO:0015627">
    <property type="term" value="C:type II protein secretion system complex"/>
    <property type="evidence" value="ECO:0007669"/>
    <property type="project" value="TreeGrafter"/>
</dbReference>
<evidence type="ECO:0000313" key="3">
    <source>
        <dbReference type="Proteomes" id="UP000262969"/>
    </source>
</evidence>
<gene>
    <name evidence="2" type="ORF">DHW61_16725</name>
</gene>
<evidence type="ECO:0000313" key="2">
    <source>
        <dbReference type="EMBL" id="HCL04025.1"/>
    </source>
</evidence>
<dbReference type="PANTHER" id="PTHR21180">
    <property type="entry name" value="ENDONUCLEASE/EXONUCLEASE/PHOSPHATASE FAMILY DOMAIN-CONTAINING PROTEIN 1"/>
    <property type="match status" value="1"/>
</dbReference>
<reference evidence="2 3" key="1">
    <citation type="journal article" date="2018" name="Nat. Biotechnol.">
        <title>A standardized bacterial taxonomy based on genome phylogeny substantially revises the tree of life.</title>
        <authorList>
            <person name="Parks D.H."/>
            <person name="Chuvochina M."/>
            <person name="Waite D.W."/>
            <person name="Rinke C."/>
            <person name="Skarshewski A."/>
            <person name="Chaumeil P.A."/>
            <person name="Hugenholtz P."/>
        </authorList>
    </citation>
    <scope>NUCLEOTIDE SEQUENCE [LARGE SCALE GENOMIC DNA]</scope>
    <source>
        <strain evidence="2">UBA11728</strain>
    </source>
</reference>
<dbReference type="Gene3D" id="1.10.150.310">
    <property type="entry name" value="Tex RuvX-like domain-like"/>
    <property type="match status" value="1"/>
</dbReference>
<dbReference type="InterPro" id="IPR003583">
    <property type="entry name" value="Hlx-hairpin-Hlx_DNA-bd_motif"/>
</dbReference>
<dbReference type="Pfam" id="PF12836">
    <property type="entry name" value="HHH_3"/>
    <property type="match status" value="1"/>
</dbReference>
<comment type="caution">
    <text evidence="2">The sequence shown here is derived from an EMBL/GenBank/DDBJ whole genome shotgun (WGS) entry which is preliminary data.</text>
</comment>
<dbReference type="GO" id="GO:0003677">
    <property type="term" value="F:DNA binding"/>
    <property type="evidence" value="ECO:0007669"/>
    <property type="project" value="InterPro"/>
</dbReference>
<dbReference type="Pfam" id="PF10531">
    <property type="entry name" value="SLBB"/>
    <property type="match status" value="1"/>
</dbReference>
<protein>
    <submittedName>
        <fullName evidence="2">Competence protein ComEA</fullName>
    </submittedName>
</protein>
<dbReference type="PANTHER" id="PTHR21180:SF32">
    <property type="entry name" value="ENDONUCLEASE_EXONUCLEASE_PHOSPHATASE FAMILY DOMAIN-CONTAINING PROTEIN 1"/>
    <property type="match status" value="1"/>
</dbReference>
<dbReference type="Proteomes" id="UP000262969">
    <property type="component" value="Unassembled WGS sequence"/>
</dbReference>
<dbReference type="InterPro" id="IPR004509">
    <property type="entry name" value="Competence_ComEA_HhH"/>
</dbReference>
<evidence type="ECO:0000259" key="1">
    <source>
        <dbReference type="SMART" id="SM00278"/>
    </source>
</evidence>
<dbReference type="EMBL" id="DPVV01000547">
    <property type="protein sequence ID" value="HCL04025.1"/>
    <property type="molecule type" value="Genomic_DNA"/>
</dbReference>
<feature type="domain" description="Helix-hairpin-helix DNA-binding motif class 1" evidence="1">
    <location>
        <begin position="213"/>
        <end position="232"/>
    </location>
</feature>
<dbReference type="InterPro" id="IPR010994">
    <property type="entry name" value="RuvA_2-like"/>
</dbReference>
<accession>A0A3D2XBX4</accession>
<dbReference type="NCBIfam" id="TIGR00426">
    <property type="entry name" value="competence protein ComEA helix-hairpin-helix repeat region"/>
    <property type="match status" value="1"/>
</dbReference>
<dbReference type="SMART" id="SM00278">
    <property type="entry name" value="HhH1"/>
    <property type="match status" value="2"/>
</dbReference>
<dbReference type="GO" id="GO:0015628">
    <property type="term" value="P:protein secretion by the type II secretion system"/>
    <property type="evidence" value="ECO:0007669"/>
    <property type="project" value="TreeGrafter"/>
</dbReference>
<dbReference type="Gene3D" id="3.10.560.10">
    <property type="entry name" value="Outer membrane lipoprotein wza domain like"/>
    <property type="match status" value="1"/>
</dbReference>
<dbReference type="SUPFAM" id="SSF47781">
    <property type="entry name" value="RuvA domain 2-like"/>
    <property type="match status" value="1"/>
</dbReference>
<organism evidence="2 3">
    <name type="scientific">Lachnoclostridium phytofermentans</name>
    <dbReference type="NCBI Taxonomy" id="66219"/>
    <lineage>
        <taxon>Bacteria</taxon>
        <taxon>Bacillati</taxon>
        <taxon>Bacillota</taxon>
        <taxon>Clostridia</taxon>
        <taxon>Lachnospirales</taxon>
        <taxon>Lachnospiraceae</taxon>
    </lineage>
</organism>
<proteinExistence type="predicted"/>
<dbReference type="GO" id="GO:0006281">
    <property type="term" value="P:DNA repair"/>
    <property type="evidence" value="ECO:0007669"/>
    <property type="project" value="InterPro"/>
</dbReference>
<sequence length="237" mass="25556">MEKKSKIAGFCLILALIVAGGIYSSTVFGGKADPEVVLLNDEGKKQEIPKDPKDTSEELADITIVNEKEVSKENLEQELSSEAVIHVCGEVNNPGVYTLSEKARVVDAIEAAGGVTKDAAEDAFNQAALITDGQRIYVPNKKEVETLSDAEIAEVVLSTPIGKEKNDESSNKTKVNINKATKEELMTIPGIGEAKALSIISYRTEHGVFSTIEELQNISGIKSAVFNRMKDFITVGK</sequence>
<dbReference type="InterPro" id="IPR051675">
    <property type="entry name" value="Endo/Exo/Phosphatase_dom_1"/>
</dbReference>